<evidence type="ECO:0000313" key="18">
    <source>
        <dbReference type="EMBL" id="BCB83455.1"/>
    </source>
</evidence>
<keyword evidence="2 14" id="KW-0963">Cytoplasm</keyword>
<evidence type="ECO:0000256" key="2">
    <source>
        <dbReference type="ARBA" id="ARBA00022490"/>
    </source>
</evidence>
<feature type="binding site" evidence="14">
    <location>
        <position position="279"/>
    </location>
    <ligand>
        <name>Zn(2+)</name>
        <dbReference type="ChEBI" id="CHEBI:29105"/>
    </ligand>
</feature>
<dbReference type="GO" id="GO:0006281">
    <property type="term" value="P:DNA repair"/>
    <property type="evidence" value="ECO:0007669"/>
    <property type="project" value="UniProtKB-KW"/>
</dbReference>
<comment type="subcellular location">
    <subcellularLocation>
        <location evidence="1 14">Cytoplasm</location>
    </subcellularLocation>
</comment>
<evidence type="ECO:0000256" key="8">
    <source>
        <dbReference type="ARBA" id="ARBA00022881"/>
    </source>
</evidence>
<dbReference type="InterPro" id="IPR010914">
    <property type="entry name" value="RsgA_GTPase_dom"/>
</dbReference>
<keyword evidence="19" id="KW-1185">Reference proteome</keyword>
<feature type="domain" description="CP-type G" evidence="17">
    <location>
        <begin position="98"/>
        <end position="256"/>
    </location>
</feature>
<evidence type="ECO:0000256" key="6">
    <source>
        <dbReference type="ARBA" id="ARBA00022769"/>
    </source>
</evidence>
<dbReference type="Gene3D" id="1.10.40.50">
    <property type="entry name" value="Probable gtpase engc, domain 3"/>
    <property type="match status" value="1"/>
</dbReference>
<keyword evidence="3" id="KW-0677">Repeat</keyword>
<evidence type="ECO:0000256" key="13">
    <source>
        <dbReference type="ARBA" id="ARBA00038000"/>
    </source>
</evidence>
<feature type="binding site" evidence="14">
    <location>
        <begin position="146"/>
        <end position="149"/>
    </location>
    <ligand>
        <name>GTP</name>
        <dbReference type="ChEBI" id="CHEBI:37565"/>
    </ligand>
</feature>
<dbReference type="GO" id="GO:0005737">
    <property type="term" value="C:cytoplasm"/>
    <property type="evidence" value="ECO:0007669"/>
    <property type="project" value="UniProtKB-SubCell"/>
</dbReference>
<dbReference type="Gene3D" id="1.20.1580.10">
    <property type="entry name" value="ABC transporter ATPase like domain"/>
    <property type="match status" value="1"/>
</dbReference>
<evidence type="ECO:0000256" key="7">
    <source>
        <dbReference type="ARBA" id="ARBA00022840"/>
    </source>
</evidence>
<keyword evidence="12" id="KW-0742">SOS response</keyword>
<keyword evidence="6" id="KW-0228">DNA excision</keyword>
<sequence length="570" mass="61235">MTFDLASLGWDASHRFPEGEAEPGRVVRVDRGVCTVLGAGGTVRASLAGAILAAAAADPVKLPCVGDWVAVRTWPDARITVEAVLPRRTAIVRRTSDKDSVGQVLAANLDTAAVVEPMHPEPDVGRIERLLALAWESGARPLVVLTKCDLAADPDAVAAQVEHVAPGVEVLAVSAQRGDGLAALAPHVARGRTLALLGPSGAGKSTLVNALAGAVVMGTQTIRRVDGKGRHTTTYRALIPIPDGGAVLDTPGIRAVGLLDAEEGLDRAFSDVADLAATCRFADCRHEEEPGCAVRAALEDGDLTPRRYESWQRLRREIAYETRRRDARLQAEQRAVWKRINKEARGRSRPDCGLELRECAGAAKCHTGGLESLRQSGRFSPGQRVADRLIIRGAREHNLRDVNLDLPRDAMIVFTGLSGSGKSSLAFDTIFAEGQRRYVESLSSYARQFLGQMDKPDVDFIEGLSPAVSIDQKSTSRNPRSTVGTITEVYDYLRLLFARVGEPHCPKCGRPISRQTPQQIVDRVLAMDEGTRFQVLAPVVRGRKGSTSTCSPSSSRRATRGSASTGSSTR</sequence>
<name>A0A6F8YBH2_9ACTN</name>
<evidence type="ECO:0000256" key="11">
    <source>
        <dbReference type="ARBA" id="ARBA00023204"/>
    </source>
</evidence>
<keyword evidence="8" id="KW-0267">Excision nuclease</keyword>
<keyword evidence="14" id="KW-0378">Hydrolase</keyword>
<keyword evidence="4 14" id="KW-0547">Nucleotide-binding</keyword>
<evidence type="ECO:0000256" key="5">
    <source>
        <dbReference type="ARBA" id="ARBA00022763"/>
    </source>
</evidence>
<dbReference type="GO" id="GO:0003677">
    <property type="term" value="F:DNA binding"/>
    <property type="evidence" value="ECO:0007669"/>
    <property type="project" value="UniProtKB-KW"/>
</dbReference>
<comment type="similarity">
    <text evidence="13">Belongs to the ABC transporter superfamily. UvrA family.</text>
</comment>
<keyword evidence="14" id="KW-0690">Ribosome biogenesis</keyword>
<dbReference type="PROSITE" id="PS51721">
    <property type="entry name" value="G_CP"/>
    <property type="match status" value="1"/>
</dbReference>
<evidence type="ECO:0000256" key="14">
    <source>
        <dbReference type="HAMAP-Rule" id="MF_01820"/>
    </source>
</evidence>
<evidence type="ECO:0000313" key="19">
    <source>
        <dbReference type="Proteomes" id="UP000503011"/>
    </source>
</evidence>
<dbReference type="GO" id="GO:0046872">
    <property type="term" value="F:metal ion binding"/>
    <property type="evidence" value="ECO:0007669"/>
    <property type="project" value="UniProtKB-KW"/>
</dbReference>
<dbReference type="PROSITE" id="PS50936">
    <property type="entry name" value="ENGC_GTPASE"/>
    <property type="match status" value="1"/>
</dbReference>
<dbReference type="Gene3D" id="3.30.190.20">
    <property type="match status" value="1"/>
</dbReference>
<evidence type="ECO:0000259" key="16">
    <source>
        <dbReference type="PROSITE" id="PS50936"/>
    </source>
</evidence>
<keyword evidence="14" id="KW-0862">Zinc</keyword>
<keyword evidence="5" id="KW-0227">DNA damage</keyword>
<keyword evidence="10 14" id="KW-0342">GTP-binding</keyword>
<evidence type="ECO:0000256" key="15">
    <source>
        <dbReference type="SAM" id="MobiDB-lite"/>
    </source>
</evidence>
<dbReference type="SUPFAM" id="SSF52540">
    <property type="entry name" value="P-loop containing nucleoside triphosphate hydrolases"/>
    <property type="match status" value="2"/>
</dbReference>
<dbReference type="Pfam" id="PF03193">
    <property type="entry name" value="RsgA_GTPase"/>
    <property type="match status" value="1"/>
</dbReference>
<dbReference type="GO" id="GO:0005524">
    <property type="term" value="F:ATP binding"/>
    <property type="evidence" value="ECO:0007669"/>
    <property type="project" value="UniProtKB-KW"/>
</dbReference>
<proteinExistence type="inferred from homology"/>
<dbReference type="InterPro" id="IPR027417">
    <property type="entry name" value="P-loop_NTPase"/>
</dbReference>
<dbReference type="NCBIfam" id="TIGR00157">
    <property type="entry name" value="ribosome small subunit-dependent GTPase A"/>
    <property type="match status" value="1"/>
</dbReference>
<dbReference type="PANTHER" id="PTHR43152">
    <property type="entry name" value="UVRABC SYSTEM PROTEIN A"/>
    <property type="match status" value="1"/>
</dbReference>
<keyword evidence="11" id="KW-0234">DNA repair</keyword>
<accession>A0A6F8YBH2</accession>
<feature type="domain" description="EngC GTPase" evidence="16">
    <location>
        <begin position="107"/>
        <end position="254"/>
    </location>
</feature>
<dbReference type="GO" id="GO:0005525">
    <property type="term" value="F:GTP binding"/>
    <property type="evidence" value="ECO:0007669"/>
    <property type="project" value="UniProtKB-UniRule"/>
</dbReference>
<feature type="binding site" evidence="14">
    <location>
        <position position="284"/>
    </location>
    <ligand>
        <name>Zn(2+)</name>
        <dbReference type="ChEBI" id="CHEBI:29105"/>
    </ligand>
</feature>
<dbReference type="FunFam" id="1.20.1580.10:FF:000001">
    <property type="entry name" value="UvrABC system protein A"/>
    <property type="match status" value="1"/>
</dbReference>
<keyword evidence="14" id="KW-0479">Metal-binding</keyword>
<keyword evidence="7" id="KW-0067">ATP-binding</keyword>
<dbReference type="GO" id="GO:0009432">
    <property type="term" value="P:SOS response"/>
    <property type="evidence" value="ECO:0007669"/>
    <property type="project" value="UniProtKB-KW"/>
</dbReference>
<dbReference type="KEGG" id="psuu:Psuf_007680"/>
<reference evidence="18 19" key="1">
    <citation type="submission" date="2020-03" db="EMBL/GenBank/DDBJ databases">
        <title>Whole genome shotgun sequence of Phytohabitans suffuscus NBRC 105367.</title>
        <authorList>
            <person name="Komaki H."/>
            <person name="Tamura T."/>
        </authorList>
    </citation>
    <scope>NUCLEOTIDE SEQUENCE [LARGE SCALE GENOMIC DNA]</scope>
    <source>
        <strain evidence="18 19">NBRC 105367</strain>
    </source>
</reference>
<protein>
    <recommendedName>
        <fullName evidence="14">Small ribosomal subunit biogenesis GTPase RsgA</fullName>
        <ecNumber evidence="14">3.6.1.-</ecNumber>
    </recommendedName>
</protein>
<dbReference type="GO" id="GO:0042274">
    <property type="term" value="P:ribosomal small subunit biogenesis"/>
    <property type="evidence" value="ECO:0007669"/>
    <property type="project" value="UniProtKB-UniRule"/>
</dbReference>
<dbReference type="CDD" id="cd01854">
    <property type="entry name" value="YjeQ_EngC"/>
    <property type="match status" value="1"/>
</dbReference>
<dbReference type="Proteomes" id="UP000503011">
    <property type="component" value="Chromosome"/>
</dbReference>
<keyword evidence="14" id="KW-0694">RNA-binding</keyword>
<evidence type="ECO:0000256" key="3">
    <source>
        <dbReference type="ARBA" id="ARBA00022737"/>
    </source>
</evidence>
<feature type="compositionally biased region" description="Low complexity" evidence="15">
    <location>
        <begin position="546"/>
        <end position="570"/>
    </location>
</feature>
<dbReference type="PANTHER" id="PTHR43152:SF3">
    <property type="entry name" value="UVRABC SYSTEM PROTEIN A"/>
    <property type="match status" value="1"/>
</dbReference>
<comment type="similarity">
    <text evidence="14">Belongs to the TRAFAC class YlqF/YawG GTPase family. RsgA subfamily.</text>
</comment>
<dbReference type="GO" id="GO:0003924">
    <property type="term" value="F:GTPase activity"/>
    <property type="evidence" value="ECO:0007669"/>
    <property type="project" value="UniProtKB-UniRule"/>
</dbReference>
<evidence type="ECO:0000256" key="9">
    <source>
        <dbReference type="ARBA" id="ARBA00023125"/>
    </source>
</evidence>
<evidence type="ECO:0000259" key="17">
    <source>
        <dbReference type="PROSITE" id="PS51721"/>
    </source>
</evidence>
<evidence type="ECO:0000256" key="1">
    <source>
        <dbReference type="ARBA" id="ARBA00004496"/>
    </source>
</evidence>
<dbReference type="EC" id="3.6.1.-" evidence="14"/>
<feature type="binding site" evidence="14">
    <location>
        <begin position="198"/>
        <end position="206"/>
    </location>
    <ligand>
        <name>GTP</name>
        <dbReference type="ChEBI" id="CHEBI:37565"/>
    </ligand>
</feature>
<dbReference type="FunFam" id="3.40.50.300:FF:000028">
    <property type="entry name" value="UvrABC system protein A"/>
    <property type="match status" value="1"/>
</dbReference>
<dbReference type="InterPro" id="IPR030378">
    <property type="entry name" value="G_CP_dom"/>
</dbReference>
<dbReference type="InterPro" id="IPR004881">
    <property type="entry name" value="Ribosome_biogen_GTPase_RsgA"/>
</dbReference>
<gene>
    <name evidence="14" type="primary">rsgA</name>
    <name evidence="18" type="ORF">Psuf_007680</name>
</gene>
<comment type="cofactor">
    <cofactor evidence="14">
        <name>Zn(2+)</name>
        <dbReference type="ChEBI" id="CHEBI:29105"/>
    </cofactor>
    <text evidence="14">Binds 1 zinc ion per subunit.</text>
</comment>
<dbReference type="Pfam" id="PF17760">
    <property type="entry name" value="UvrA_inter"/>
    <property type="match status" value="1"/>
</dbReference>
<evidence type="ECO:0000256" key="12">
    <source>
        <dbReference type="ARBA" id="ARBA00023236"/>
    </source>
</evidence>
<comment type="subunit">
    <text evidence="14">Monomer. Associates with 30S ribosomal subunit, binds 16S rRNA.</text>
</comment>
<dbReference type="Gene3D" id="3.40.50.300">
    <property type="entry name" value="P-loop containing nucleotide triphosphate hydrolases"/>
    <property type="match status" value="2"/>
</dbReference>
<evidence type="ECO:0000256" key="10">
    <source>
        <dbReference type="ARBA" id="ARBA00023134"/>
    </source>
</evidence>
<feature type="binding site" evidence="14">
    <location>
        <position position="292"/>
    </location>
    <ligand>
        <name>Zn(2+)</name>
        <dbReference type="ChEBI" id="CHEBI:29105"/>
    </ligand>
</feature>
<dbReference type="CDD" id="cd03270">
    <property type="entry name" value="ABC_UvrA_I"/>
    <property type="match status" value="1"/>
</dbReference>
<reference evidence="18 19" key="2">
    <citation type="submission" date="2020-03" db="EMBL/GenBank/DDBJ databases">
        <authorList>
            <person name="Ichikawa N."/>
            <person name="Kimura A."/>
            <person name="Kitahashi Y."/>
            <person name="Uohara A."/>
        </authorList>
    </citation>
    <scope>NUCLEOTIDE SEQUENCE [LARGE SCALE GENOMIC DNA]</scope>
    <source>
        <strain evidence="18 19">NBRC 105367</strain>
    </source>
</reference>
<dbReference type="InterPro" id="IPR041102">
    <property type="entry name" value="UvrA_inter"/>
</dbReference>
<feature type="region of interest" description="Disordered" evidence="15">
    <location>
        <begin position="543"/>
        <end position="570"/>
    </location>
</feature>
<keyword evidence="9" id="KW-0238">DNA-binding</keyword>
<organism evidence="18 19">
    <name type="scientific">Phytohabitans suffuscus</name>
    <dbReference type="NCBI Taxonomy" id="624315"/>
    <lineage>
        <taxon>Bacteria</taxon>
        <taxon>Bacillati</taxon>
        <taxon>Actinomycetota</taxon>
        <taxon>Actinomycetes</taxon>
        <taxon>Micromonosporales</taxon>
        <taxon>Micromonosporaceae</taxon>
    </lineage>
</organism>
<dbReference type="GO" id="GO:0004518">
    <property type="term" value="F:nuclease activity"/>
    <property type="evidence" value="ECO:0007669"/>
    <property type="project" value="UniProtKB-KW"/>
</dbReference>
<evidence type="ECO:0000256" key="4">
    <source>
        <dbReference type="ARBA" id="ARBA00022741"/>
    </source>
</evidence>
<dbReference type="HAMAP" id="MF_01820">
    <property type="entry name" value="GTPase_RsgA"/>
    <property type="match status" value="1"/>
</dbReference>
<dbReference type="GO" id="GO:0019843">
    <property type="term" value="F:rRNA binding"/>
    <property type="evidence" value="ECO:0007669"/>
    <property type="project" value="UniProtKB-KW"/>
</dbReference>
<keyword evidence="14" id="KW-0699">rRNA-binding</keyword>
<dbReference type="AlphaFoldDB" id="A0A6F8YBH2"/>
<dbReference type="EMBL" id="AP022871">
    <property type="protein sequence ID" value="BCB83455.1"/>
    <property type="molecule type" value="Genomic_DNA"/>
</dbReference>
<comment type="function">
    <text evidence="14">One of several proteins that assist in the late maturation steps of the functional core of the 30S ribosomal subunit. Helps release RbfA from mature subunits. May play a role in the assembly of ribosomal proteins into the subunit. Circularly permuted GTPase that catalyzes slow GTP hydrolysis, GTPase activity is stimulated by the 30S ribosomal subunit.</text>
</comment>
<feature type="binding site" evidence="14">
    <location>
        <position position="286"/>
    </location>
    <ligand>
        <name>Zn(2+)</name>
        <dbReference type="ChEBI" id="CHEBI:29105"/>
    </ligand>
</feature>